<reference evidence="1 2" key="1">
    <citation type="submission" date="2024-01" db="EMBL/GenBank/DDBJ databases">
        <authorList>
            <person name="Waweru B."/>
        </authorList>
    </citation>
    <scope>NUCLEOTIDE SEQUENCE [LARGE SCALE GENOMIC DNA]</scope>
</reference>
<proteinExistence type="predicted"/>
<dbReference type="Proteomes" id="UP001314170">
    <property type="component" value="Unassembled WGS sequence"/>
</dbReference>
<dbReference type="AlphaFoldDB" id="A0AAV1QZL9"/>
<comment type="caution">
    <text evidence="1">The sequence shown here is derived from an EMBL/GenBank/DDBJ whole genome shotgun (WGS) entry which is preliminary data.</text>
</comment>
<protein>
    <submittedName>
        <fullName evidence="1">Uncharacterized protein</fullName>
    </submittedName>
</protein>
<dbReference type="EMBL" id="CAWUPB010000850">
    <property type="protein sequence ID" value="CAK7325476.1"/>
    <property type="molecule type" value="Genomic_DNA"/>
</dbReference>
<organism evidence="1 2">
    <name type="scientific">Dovyalis caffra</name>
    <dbReference type="NCBI Taxonomy" id="77055"/>
    <lineage>
        <taxon>Eukaryota</taxon>
        <taxon>Viridiplantae</taxon>
        <taxon>Streptophyta</taxon>
        <taxon>Embryophyta</taxon>
        <taxon>Tracheophyta</taxon>
        <taxon>Spermatophyta</taxon>
        <taxon>Magnoliopsida</taxon>
        <taxon>eudicotyledons</taxon>
        <taxon>Gunneridae</taxon>
        <taxon>Pentapetalae</taxon>
        <taxon>rosids</taxon>
        <taxon>fabids</taxon>
        <taxon>Malpighiales</taxon>
        <taxon>Salicaceae</taxon>
        <taxon>Flacourtieae</taxon>
        <taxon>Dovyalis</taxon>
    </lineage>
</organism>
<name>A0AAV1QZL9_9ROSI</name>
<evidence type="ECO:0000313" key="1">
    <source>
        <dbReference type="EMBL" id="CAK7325476.1"/>
    </source>
</evidence>
<accession>A0AAV1QZL9</accession>
<keyword evidence="2" id="KW-1185">Reference proteome</keyword>
<evidence type="ECO:0000313" key="2">
    <source>
        <dbReference type="Proteomes" id="UP001314170"/>
    </source>
</evidence>
<sequence>MEMLMRRRPQNGRTWESYRAGLLGGFPNRALLMLERRFLHTIAQDNIRPPPTSVQMTIPAVCRVSSLTEVPFCSRTSGEACETGASGEVLRFARRRHRRRMKHRFGLP</sequence>
<gene>
    <name evidence="1" type="ORF">DCAF_LOCUS3153</name>
</gene>